<dbReference type="InParanoid" id="G2Y6W8"/>
<reference evidence="2" key="1">
    <citation type="journal article" date="2011" name="PLoS Genet.">
        <title>Genomic analysis of the necrotrophic fungal pathogens Sclerotinia sclerotiorum and Botrytis cinerea.</title>
        <authorList>
            <person name="Amselem J."/>
            <person name="Cuomo C.A."/>
            <person name="van Kan J.A."/>
            <person name="Viaud M."/>
            <person name="Benito E.P."/>
            <person name="Couloux A."/>
            <person name="Coutinho P.M."/>
            <person name="de Vries R.P."/>
            <person name="Dyer P.S."/>
            <person name="Fillinger S."/>
            <person name="Fournier E."/>
            <person name="Gout L."/>
            <person name="Hahn M."/>
            <person name="Kohn L."/>
            <person name="Lapalu N."/>
            <person name="Plummer K.M."/>
            <person name="Pradier J.M."/>
            <person name="Quevillon E."/>
            <person name="Sharon A."/>
            <person name="Simon A."/>
            <person name="ten Have A."/>
            <person name="Tudzynski B."/>
            <person name="Tudzynski P."/>
            <person name="Wincker P."/>
            <person name="Andrew M."/>
            <person name="Anthouard V."/>
            <person name="Beever R.E."/>
            <person name="Beffa R."/>
            <person name="Benoit I."/>
            <person name="Bouzid O."/>
            <person name="Brault B."/>
            <person name="Chen Z."/>
            <person name="Choquer M."/>
            <person name="Collemare J."/>
            <person name="Cotton P."/>
            <person name="Danchin E.G."/>
            <person name="Da Silva C."/>
            <person name="Gautier A."/>
            <person name="Giraud C."/>
            <person name="Giraud T."/>
            <person name="Gonzalez C."/>
            <person name="Grossetete S."/>
            <person name="Guldener U."/>
            <person name="Henrissat B."/>
            <person name="Howlett B.J."/>
            <person name="Kodira C."/>
            <person name="Kretschmer M."/>
            <person name="Lappartient A."/>
            <person name="Leroch M."/>
            <person name="Levis C."/>
            <person name="Mauceli E."/>
            <person name="Neuveglise C."/>
            <person name="Oeser B."/>
            <person name="Pearson M."/>
            <person name="Poulain J."/>
            <person name="Poussereau N."/>
            <person name="Quesneville H."/>
            <person name="Rascle C."/>
            <person name="Schumacher J."/>
            <person name="Segurens B."/>
            <person name="Sexton A."/>
            <person name="Silva E."/>
            <person name="Sirven C."/>
            <person name="Soanes D.M."/>
            <person name="Talbot N.J."/>
            <person name="Templeton M."/>
            <person name="Yandava C."/>
            <person name="Yarden O."/>
            <person name="Zeng Q."/>
            <person name="Rollins J.A."/>
            <person name="Lebrun M.H."/>
            <person name="Dickman M."/>
        </authorList>
    </citation>
    <scope>NUCLEOTIDE SEQUENCE [LARGE SCALE GENOMIC DNA]</scope>
    <source>
        <strain evidence="2">T4</strain>
    </source>
</reference>
<dbReference type="Proteomes" id="UP000008177">
    <property type="component" value="Unplaced contigs"/>
</dbReference>
<accession>G2Y6W8</accession>
<sequence>MHRFVLEAVAIFDNSAMQVFRGETINLVVLQSPYHTFEQYDDMSNYKELPVSGNISYIYNRESGFSYNKHKLIH</sequence>
<proteinExistence type="predicted"/>
<dbReference type="HOGENOM" id="CLU_2687519_0_0_1"/>
<dbReference type="AlphaFoldDB" id="G2Y6W8"/>
<name>G2Y6W8_BOTF4</name>
<evidence type="ECO:0000313" key="1">
    <source>
        <dbReference type="EMBL" id="CCD48370.1"/>
    </source>
</evidence>
<dbReference type="EMBL" id="FQ790293">
    <property type="protein sequence ID" value="CCD48370.1"/>
    <property type="molecule type" value="Genomic_DNA"/>
</dbReference>
<evidence type="ECO:0000313" key="2">
    <source>
        <dbReference type="Proteomes" id="UP000008177"/>
    </source>
</evidence>
<protein>
    <submittedName>
        <fullName evidence="1">Uncharacterized protein</fullName>
    </submittedName>
</protein>
<gene>
    <name evidence="1" type="ORF">BofuT4_P107540.1</name>
</gene>
<organism evidence="1 2">
    <name type="scientific">Botryotinia fuckeliana (strain T4)</name>
    <name type="common">Noble rot fungus</name>
    <name type="synonym">Botrytis cinerea</name>
    <dbReference type="NCBI Taxonomy" id="999810"/>
    <lineage>
        <taxon>Eukaryota</taxon>
        <taxon>Fungi</taxon>
        <taxon>Dikarya</taxon>
        <taxon>Ascomycota</taxon>
        <taxon>Pezizomycotina</taxon>
        <taxon>Leotiomycetes</taxon>
        <taxon>Helotiales</taxon>
        <taxon>Sclerotiniaceae</taxon>
        <taxon>Botrytis</taxon>
    </lineage>
</organism>